<dbReference type="PANTHER" id="PTHR39164">
    <property type="entry name" value="PROTEIN CCDC"/>
    <property type="match status" value="1"/>
</dbReference>
<keyword evidence="1" id="KW-1133">Transmembrane helix</keyword>
<evidence type="ECO:0000256" key="1">
    <source>
        <dbReference type="SAM" id="Phobius"/>
    </source>
</evidence>
<dbReference type="RefSeq" id="WP_146814588.1">
    <property type="nucleotide sequence ID" value="NZ_BJYA01000002.1"/>
</dbReference>
<sequence length="161" mass="18047">MFSILDHPIVAGLITVMAVIMATGMIVVRMRASKKPASVKKIILPPLFMSTGALMFFVPYFQIEWILVVEAVIVGLLFSILLIYTSNFEIKENDIYLKPSKALGFILIGLLLIRLTWKAITGADISVGETSAMFYILAFAMLLTWRIAMLLKYLKLKESLN</sequence>
<comment type="caution">
    <text evidence="2">The sequence shown here is derived from an EMBL/GenBank/DDBJ whole genome shotgun (WGS) entry which is preliminary data.</text>
</comment>
<feature type="transmembrane region" description="Helical" evidence="1">
    <location>
        <begin position="12"/>
        <end position="30"/>
    </location>
</feature>
<organism evidence="2 3">
    <name type="scientific">Alkalibacillus haloalkaliphilus</name>
    <dbReference type="NCBI Taxonomy" id="94136"/>
    <lineage>
        <taxon>Bacteria</taxon>
        <taxon>Bacillati</taxon>
        <taxon>Bacillota</taxon>
        <taxon>Bacilli</taxon>
        <taxon>Bacillales</taxon>
        <taxon>Bacillaceae</taxon>
        <taxon>Alkalibacillus</taxon>
    </lineage>
</organism>
<evidence type="ECO:0000313" key="3">
    <source>
        <dbReference type="Proteomes" id="UP000321440"/>
    </source>
</evidence>
<feature type="transmembrane region" description="Helical" evidence="1">
    <location>
        <begin position="132"/>
        <end position="151"/>
    </location>
</feature>
<dbReference type="Proteomes" id="UP000321440">
    <property type="component" value="Unassembled WGS sequence"/>
</dbReference>
<gene>
    <name evidence="2" type="ORF">AHA02nite_07900</name>
</gene>
<keyword evidence="1" id="KW-0812">Transmembrane</keyword>
<keyword evidence="1" id="KW-0472">Membrane</keyword>
<dbReference type="InterPro" id="IPR058247">
    <property type="entry name" value="DUF1453"/>
</dbReference>
<dbReference type="InterPro" id="IPR031306">
    <property type="entry name" value="CcdC"/>
</dbReference>
<keyword evidence="3" id="KW-1185">Reference proteome</keyword>
<feature type="transmembrane region" description="Helical" evidence="1">
    <location>
        <begin position="42"/>
        <end position="61"/>
    </location>
</feature>
<dbReference type="OrthoDB" id="120091at2"/>
<dbReference type="AlphaFoldDB" id="A0A511W1U0"/>
<accession>A0A511W1U0</accession>
<reference evidence="2 3" key="1">
    <citation type="submission" date="2019-07" db="EMBL/GenBank/DDBJ databases">
        <title>Whole genome shotgun sequence of Alkalibacillus haloalkaliphilus NBRC 103110.</title>
        <authorList>
            <person name="Hosoyama A."/>
            <person name="Uohara A."/>
            <person name="Ohji S."/>
            <person name="Ichikawa N."/>
        </authorList>
    </citation>
    <scope>NUCLEOTIDE SEQUENCE [LARGE SCALE GENOMIC DNA]</scope>
    <source>
        <strain evidence="2 3">NBRC 103110</strain>
    </source>
</reference>
<dbReference type="EMBL" id="BJYA01000002">
    <property type="protein sequence ID" value="GEN45014.1"/>
    <property type="molecule type" value="Genomic_DNA"/>
</dbReference>
<name>A0A511W1U0_9BACI</name>
<feature type="transmembrane region" description="Helical" evidence="1">
    <location>
        <begin position="102"/>
        <end position="120"/>
    </location>
</feature>
<proteinExistence type="predicted"/>
<dbReference type="Pfam" id="PF07301">
    <property type="entry name" value="DUF1453"/>
    <property type="match status" value="1"/>
</dbReference>
<evidence type="ECO:0000313" key="2">
    <source>
        <dbReference type="EMBL" id="GEN45014.1"/>
    </source>
</evidence>
<protein>
    <submittedName>
        <fullName evidence="2">Membrane protein</fullName>
    </submittedName>
</protein>
<feature type="transmembrane region" description="Helical" evidence="1">
    <location>
        <begin position="67"/>
        <end position="90"/>
    </location>
</feature>
<dbReference type="PIRSF" id="PIRSF021441">
    <property type="entry name" value="DUF1453"/>
    <property type="match status" value="1"/>
</dbReference>
<dbReference type="PANTHER" id="PTHR39164:SF1">
    <property type="entry name" value="PROTEIN CCDC"/>
    <property type="match status" value="1"/>
</dbReference>